<feature type="compositionally biased region" description="Basic and acidic residues" evidence="3">
    <location>
        <begin position="793"/>
        <end position="811"/>
    </location>
</feature>
<dbReference type="InterPro" id="IPR056884">
    <property type="entry name" value="NPHP3-like_N"/>
</dbReference>
<dbReference type="Proteomes" id="UP000053328">
    <property type="component" value="Unassembled WGS sequence"/>
</dbReference>
<reference evidence="6 7" key="1">
    <citation type="submission" date="2015-01" db="EMBL/GenBank/DDBJ databases">
        <title>The Genome Sequence of Exophiala spinifera CBS89968.</title>
        <authorList>
            <consortium name="The Broad Institute Genomics Platform"/>
            <person name="Cuomo C."/>
            <person name="de Hoog S."/>
            <person name="Gorbushina A."/>
            <person name="Stielow B."/>
            <person name="Teixiera M."/>
            <person name="Abouelleil A."/>
            <person name="Chapman S.B."/>
            <person name="Priest M."/>
            <person name="Young S.K."/>
            <person name="Wortman J."/>
            <person name="Nusbaum C."/>
            <person name="Birren B."/>
        </authorList>
    </citation>
    <scope>NUCLEOTIDE SEQUENCE [LARGE SCALE GENOMIC DNA]</scope>
    <source>
        <strain evidence="6 7">CBS 89968</strain>
    </source>
</reference>
<organism evidence="6 7">
    <name type="scientific">Exophiala spinifera</name>
    <dbReference type="NCBI Taxonomy" id="91928"/>
    <lineage>
        <taxon>Eukaryota</taxon>
        <taxon>Fungi</taxon>
        <taxon>Dikarya</taxon>
        <taxon>Ascomycota</taxon>
        <taxon>Pezizomycotina</taxon>
        <taxon>Eurotiomycetes</taxon>
        <taxon>Chaetothyriomycetidae</taxon>
        <taxon>Chaetothyriales</taxon>
        <taxon>Herpotrichiellaceae</taxon>
        <taxon>Exophiala</taxon>
    </lineage>
</organism>
<dbReference type="Gene3D" id="3.40.50.300">
    <property type="entry name" value="P-loop containing nucleotide triphosphate hydrolases"/>
    <property type="match status" value="1"/>
</dbReference>
<dbReference type="EMBL" id="KN847493">
    <property type="protein sequence ID" value="KIW18057.1"/>
    <property type="molecule type" value="Genomic_DNA"/>
</dbReference>
<feature type="repeat" description="ANK" evidence="2">
    <location>
        <begin position="484"/>
        <end position="519"/>
    </location>
</feature>
<dbReference type="Pfam" id="PF22939">
    <property type="entry name" value="WHD_GPIID"/>
    <property type="match status" value="1"/>
</dbReference>
<gene>
    <name evidence="6" type="ORF">PV08_02344</name>
</gene>
<keyword evidence="1" id="KW-0677">Repeat</keyword>
<accession>A0A0D1ZZF2</accession>
<evidence type="ECO:0000259" key="5">
    <source>
        <dbReference type="Pfam" id="PF24883"/>
    </source>
</evidence>
<dbReference type="Pfam" id="PF00023">
    <property type="entry name" value="Ank"/>
    <property type="match status" value="1"/>
</dbReference>
<dbReference type="InterPro" id="IPR002110">
    <property type="entry name" value="Ankyrin_rpt"/>
</dbReference>
<dbReference type="InterPro" id="IPR036770">
    <property type="entry name" value="Ankyrin_rpt-contain_sf"/>
</dbReference>
<dbReference type="SMART" id="SM00248">
    <property type="entry name" value="ANK"/>
    <property type="match status" value="6"/>
</dbReference>
<dbReference type="Pfam" id="PF24883">
    <property type="entry name" value="NPHP3_N"/>
    <property type="match status" value="1"/>
</dbReference>
<feature type="domain" description="Nephrocystin 3-like N-terminal" evidence="5">
    <location>
        <begin position="6"/>
        <end position="137"/>
    </location>
</feature>
<dbReference type="InterPro" id="IPR027417">
    <property type="entry name" value="P-loop_NTPase"/>
</dbReference>
<feature type="repeat" description="ANK" evidence="2">
    <location>
        <begin position="702"/>
        <end position="734"/>
    </location>
</feature>
<evidence type="ECO:0000256" key="3">
    <source>
        <dbReference type="SAM" id="MobiDB-lite"/>
    </source>
</evidence>
<dbReference type="AlphaFoldDB" id="A0A0D1ZZF2"/>
<dbReference type="STRING" id="91928.A0A0D1ZZF2"/>
<dbReference type="OrthoDB" id="20872at2759"/>
<name>A0A0D1ZZF2_9EURO</name>
<keyword evidence="2" id="KW-0040">ANK repeat</keyword>
<dbReference type="PANTHER" id="PTHR10039">
    <property type="entry name" value="AMELOGENIN"/>
    <property type="match status" value="1"/>
</dbReference>
<feature type="repeat" description="ANK" evidence="2">
    <location>
        <begin position="520"/>
        <end position="552"/>
    </location>
</feature>
<feature type="repeat" description="ANK" evidence="2">
    <location>
        <begin position="553"/>
        <end position="585"/>
    </location>
</feature>
<dbReference type="PROSITE" id="PS50297">
    <property type="entry name" value="ANK_REP_REGION"/>
    <property type="match status" value="4"/>
</dbReference>
<evidence type="ECO:0000313" key="7">
    <source>
        <dbReference type="Proteomes" id="UP000053328"/>
    </source>
</evidence>
<dbReference type="VEuPathDB" id="FungiDB:PV08_02344"/>
<evidence type="ECO:0000313" key="6">
    <source>
        <dbReference type="EMBL" id="KIW18057.1"/>
    </source>
</evidence>
<dbReference type="PROSITE" id="PS50088">
    <property type="entry name" value="ANK_REPEAT"/>
    <property type="match status" value="4"/>
</dbReference>
<keyword evidence="7" id="KW-1185">Reference proteome</keyword>
<feature type="domain" description="GPI inositol-deacylase winged helix" evidence="4">
    <location>
        <begin position="236"/>
        <end position="325"/>
    </location>
</feature>
<proteinExistence type="predicted"/>
<evidence type="ECO:0000256" key="1">
    <source>
        <dbReference type="ARBA" id="ARBA00022737"/>
    </source>
</evidence>
<evidence type="ECO:0000259" key="4">
    <source>
        <dbReference type="Pfam" id="PF22939"/>
    </source>
</evidence>
<sequence>MVTEDISSDIIDHCLKAEGKNRLVHVAYFYCNFGAERIQTLEYILGSLLKQLLSKHFDMASVPKSVIKIYERSKNLQTSMRILKPLLDIVCRSLERVHVIIDGLDEVSPETQSAFVELFDLSGHGHSFDVSLLVCSRPHIQGIQAAEKLQIAAREDDIKAMIRHRMKTDANIKRVVNGDTTWAGRVGAKIFRQSNGLPLLAQLHLNRIAEESSKADVDDKITALKPGLIEQYNQSLERITANPGFAKLAFRAFSWLIAARRPLSSDELCQALGIGLEDTKLRRDRTPAFESVLQSCLGLLRFNEPLKTVEFFHFSIKEHLVARNKPEETAALNVPQSCLDDGSLARRQQQYPLASYLAEHWMSHVHGDAEVELCDEIGRLLESPNIFSSLQLIPEIERNTRLIGTVKDVRCNSTPSKEMAFYLCTYFALVYVLKKTFDRTLSAAMSAPWGELYSPTHVAVCYGNVPMLQEILMHPHSANCRDRWGLTALHLAVRLRSTEEVALVRVLLESEPDLDLRDQDGDTPLHLAASYATVDSIELLLKAGAKVNIQNNRGKTPLHRAVERGSLRVTQLLLDHHADPTTVDGQGQSSLALSLQDQRLAFLDAIDHARDRDGNPYEFAAFERTALDGFYELDKDVVLLEKERTECQEREREEHERLHRSRYCGQTTTLRSALLWAAEKGDWGSISEMVRRGEDLNQRGRSGMTPIHRSISNGRVEATFWLADAGASLDIRDSDGRTPLDYAQGQWEILWELYHAGALRRPPSDSGWHPCRTTGTPGYRDEERMYRAKWSRRNHDGGPEQECRGWDSDDQAKRSLENSAVLIRPHIKPA</sequence>
<feature type="region of interest" description="Disordered" evidence="3">
    <location>
        <begin position="764"/>
        <end position="783"/>
    </location>
</feature>
<dbReference type="Pfam" id="PF13857">
    <property type="entry name" value="Ank_5"/>
    <property type="match status" value="1"/>
</dbReference>
<dbReference type="InterPro" id="IPR054471">
    <property type="entry name" value="GPIID_WHD"/>
</dbReference>
<protein>
    <submittedName>
        <fullName evidence="6">Uncharacterized protein</fullName>
    </submittedName>
</protein>
<dbReference type="Gene3D" id="1.25.40.20">
    <property type="entry name" value="Ankyrin repeat-containing domain"/>
    <property type="match status" value="3"/>
</dbReference>
<dbReference type="SUPFAM" id="SSF48403">
    <property type="entry name" value="Ankyrin repeat"/>
    <property type="match status" value="1"/>
</dbReference>
<feature type="region of interest" description="Disordered" evidence="3">
    <location>
        <begin position="790"/>
        <end position="811"/>
    </location>
</feature>
<dbReference type="GeneID" id="27329427"/>
<dbReference type="Pfam" id="PF12796">
    <property type="entry name" value="Ank_2"/>
    <property type="match status" value="1"/>
</dbReference>
<dbReference type="PANTHER" id="PTHR10039:SF16">
    <property type="entry name" value="GPI INOSITOL-DEACYLASE"/>
    <property type="match status" value="1"/>
</dbReference>
<dbReference type="HOGENOM" id="CLU_321589_0_0_1"/>
<dbReference type="RefSeq" id="XP_016238273.1">
    <property type="nucleotide sequence ID" value="XM_016376703.1"/>
</dbReference>
<evidence type="ECO:0000256" key="2">
    <source>
        <dbReference type="PROSITE-ProRule" id="PRU00023"/>
    </source>
</evidence>